<organism evidence="2 3">
    <name type="scientific">Euplotes crassus</name>
    <dbReference type="NCBI Taxonomy" id="5936"/>
    <lineage>
        <taxon>Eukaryota</taxon>
        <taxon>Sar</taxon>
        <taxon>Alveolata</taxon>
        <taxon>Ciliophora</taxon>
        <taxon>Intramacronucleata</taxon>
        <taxon>Spirotrichea</taxon>
        <taxon>Hypotrichia</taxon>
        <taxon>Euplotida</taxon>
        <taxon>Euplotidae</taxon>
        <taxon>Moneuplotes</taxon>
    </lineage>
</organism>
<gene>
    <name evidence="2" type="ORF">ECRASSUSDP1_LOCUS21092</name>
</gene>
<dbReference type="Proteomes" id="UP001295684">
    <property type="component" value="Unassembled WGS sequence"/>
</dbReference>
<feature type="region of interest" description="Disordered" evidence="1">
    <location>
        <begin position="939"/>
        <end position="962"/>
    </location>
</feature>
<keyword evidence="3" id="KW-1185">Reference proteome</keyword>
<comment type="caution">
    <text evidence="2">The sequence shown here is derived from an EMBL/GenBank/DDBJ whole genome shotgun (WGS) entry which is preliminary data.</text>
</comment>
<dbReference type="AlphaFoldDB" id="A0AAD1XVJ2"/>
<sequence>MTSKIHLGCIAQTFLTEAEVETRRPKSHQRQVAKISKSSNIETGEKIRIDFNKMLNKNWKNTVEKFIEHLQPMSYYKPLPLKAGPEFFRLFVENTQFLKNAQINIPQTIGLFNDKFYMRTSVEEDGKQGHITVTSIFKEESICEELASIAKNVYKKKISEDMPAMIFKREGYNEISDWTNFKYDLSGRKLDFNCIAQQYLYPFGGKACCVRFIYYNPACNLDNNQSFSMNVANKLKIDEKEKNKEYSLQSRCTFVKENRNSYDLYITNKGGPKQREYERIAEIIIQMVMKVYKIRITKLVLDFIQDQERVHYLVAIPSFEVDKYIRFLHPDTSLFTKPKLTSKQIFEDKSALVYCKLCKVAFMKNEVSKIVTMKMISELRGHYNKRGIFKFDHFTKFKDTKRTCKVCELCYMIVIAEHELMKIEHQFAIYQGIPVHEENNPKHSKAHHRTNMVRPEDIQGKLKQWRILFYLDSLRDVNIPKLMKHKQDDDSLYIQIKLFDYFTKFKMNVKNPLQDLEQDNSSSVSEENSDIVNKKGFNLRLNKLRVHYFFTEFYQINKLLEETKLEIRITSGEDWSKVLAVGAIAPFYDMNPDKYEMVQTEYLRVPFLSQHVPEFYLTMKSGLKYDKDILVGKTNEDTSENLPGNENSNQKDVKEEEKLTLYQFNDVLFPENHYYNSDSLPIEWMEIFETKETLKELEQDSMISNMFTQSVDKDQIDKTEEPRSFLNRTILKAKYQRKKAADIAKAAGRNFIKENITASTVMKPTSSEKETSKKRPATAFSNAKKFSRFFSSRNRPDFLFETSNMGFMSHRNDVSKDPWEEVKLGFNSSSDALRITGSHRPVSAFEQFNKTNKTRLLLNHKIPEKLQQKICKRKKRRRRFKKKSKPFLWQYLEDQTKTMAGSSFIRPTSARNMFRNNLAKKKSLKQLFDLVSGQKKASRSRVVSARPHKFNQDMERSSSNVM</sequence>
<evidence type="ECO:0000256" key="1">
    <source>
        <dbReference type="SAM" id="MobiDB-lite"/>
    </source>
</evidence>
<protein>
    <submittedName>
        <fullName evidence="2">Uncharacterized protein</fullName>
    </submittedName>
</protein>
<evidence type="ECO:0000313" key="3">
    <source>
        <dbReference type="Proteomes" id="UP001295684"/>
    </source>
</evidence>
<proteinExistence type="predicted"/>
<name>A0AAD1XVJ2_EUPCR</name>
<accession>A0AAD1XVJ2</accession>
<reference evidence="2" key="1">
    <citation type="submission" date="2023-07" db="EMBL/GenBank/DDBJ databases">
        <authorList>
            <consortium name="AG Swart"/>
            <person name="Singh M."/>
            <person name="Singh A."/>
            <person name="Seah K."/>
            <person name="Emmerich C."/>
        </authorList>
    </citation>
    <scope>NUCLEOTIDE SEQUENCE</scope>
    <source>
        <strain evidence="2">DP1</strain>
    </source>
</reference>
<dbReference type="EMBL" id="CAMPGE010021535">
    <property type="protein sequence ID" value="CAI2379679.1"/>
    <property type="molecule type" value="Genomic_DNA"/>
</dbReference>
<evidence type="ECO:0000313" key="2">
    <source>
        <dbReference type="EMBL" id="CAI2379679.1"/>
    </source>
</evidence>